<dbReference type="EMBL" id="ABCS01000042">
    <property type="protein sequence ID" value="EDM77637.1"/>
    <property type="molecule type" value="Genomic_DNA"/>
</dbReference>
<protein>
    <submittedName>
        <fullName evidence="7">FG-GAP repeat/HVR domain protein</fullName>
    </submittedName>
</protein>
<keyword evidence="4" id="KW-1133">Transmembrane helix</keyword>
<dbReference type="GO" id="GO:0016020">
    <property type="term" value="C:membrane"/>
    <property type="evidence" value="ECO:0007669"/>
    <property type="project" value="UniProtKB-SubCell"/>
</dbReference>
<proteinExistence type="predicted"/>
<keyword evidence="5" id="KW-0472">Membrane</keyword>
<feature type="compositionally biased region" description="Gly residues" evidence="6">
    <location>
        <begin position="1"/>
        <end position="10"/>
    </location>
</feature>
<dbReference type="STRING" id="391625.PPSIR1_13830"/>
<comment type="caution">
    <text evidence="7">The sequence shown here is derived from an EMBL/GenBank/DDBJ whole genome shotgun (WGS) entry which is preliminary data.</text>
</comment>
<comment type="subcellular location">
    <subcellularLocation>
        <location evidence="1">Membrane</location>
        <topology evidence="1">Single-pass membrane protein</topology>
    </subcellularLocation>
</comment>
<name>A6G8V1_9BACT</name>
<dbReference type="Proteomes" id="UP000005801">
    <property type="component" value="Unassembled WGS sequence"/>
</dbReference>
<dbReference type="AlphaFoldDB" id="A6G8V1"/>
<evidence type="ECO:0000256" key="4">
    <source>
        <dbReference type="ARBA" id="ARBA00022989"/>
    </source>
</evidence>
<keyword evidence="2" id="KW-0812">Transmembrane</keyword>
<evidence type="ECO:0000256" key="6">
    <source>
        <dbReference type="SAM" id="MobiDB-lite"/>
    </source>
</evidence>
<dbReference type="InterPro" id="IPR013517">
    <property type="entry name" value="FG-GAP"/>
</dbReference>
<organism evidence="7 8">
    <name type="scientific">Plesiocystis pacifica SIR-1</name>
    <dbReference type="NCBI Taxonomy" id="391625"/>
    <lineage>
        <taxon>Bacteria</taxon>
        <taxon>Pseudomonadati</taxon>
        <taxon>Myxococcota</taxon>
        <taxon>Polyangia</taxon>
        <taxon>Nannocystales</taxon>
        <taxon>Nannocystaceae</taxon>
        <taxon>Plesiocystis</taxon>
    </lineage>
</organism>
<reference evidence="7 8" key="1">
    <citation type="submission" date="2007-06" db="EMBL/GenBank/DDBJ databases">
        <authorList>
            <person name="Shimkets L."/>
            <person name="Ferriera S."/>
            <person name="Johnson J."/>
            <person name="Kravitz S."/>
            <person name="Beeson K."/>
            <person name="Sutton G."/>
            <person name="Rogers Y.-H."/>
            <person name="Friedman R."/>
            <person name="Frazier M."/>
            <person name="Venter J.C."/>
        </authorList>
    </citation>
    <scope>NUCLEOTIDE SEQUENCE [LARGE SCALE GENOMIC DNA]</scope>
    <source>
        <strain evidence="7 8">SIR-1</strain>
    </source>
</reference>
<evidence type="ECO:0000256" key="5">
    <source>
        <dbReference type="ARBA" id="ARBA00023136"/>
    </source>
</evidence>
<dbReference type="PANTHER" id="PTHR21419:SF30">
    <property type="entry name" value="IG-LIKE DOMAIN-CONTAINING PROTEIN"/>
    <property type="match status" value="1"/>
</dbReference>
<keyword evidence="3" id="KW-0732">Signal</keyword>
<dbReference type="InterPro" id="IPR028994">
    <property type="entry name" value="Integrin_alpha_N"/>
</dbReference>
<gene>
    <name evidence="7" type="ORF">PPSIR1_13830</name>
</gene>
<accession>A6G8V1</accession>
<feature type="region of interest" description="Disordered" evidence="6">
    <location>
        <begin position="1"/>
        <end position="55"/>
    </location>
</feature>
<sequence length="773" mass="81462">MLGLGVAGCGDDGRPAEENADEVDEGIGPDDADGTMDEESSSEDGTTTLDTDTSSDEGACAEEEIECGDTCCESGQVCFEGACADDCGGEPACGQDQICCEGGDVCYLGECVTPQGTCSEFSCATQEDESDCGEGYVCDPTGPVRAHQADPNCMYVPPQAEFLPTPEFTWGERKVVACTEDVECQTAELCVDGTCTPTWTHLPPADAPAHVHVSSIPVVADLDADCVPEIVFNTYQYGVATSEGVIRAIRGDDGSQVWSMTDPTYYSDSTANPAVGDIDEDGLPEVVVQGEGKYVVAIDDDGTGLWTSDPFVGGENSGAVSIANMDNQGAPEIVFGAAVYANDGTLLWEGGAGNGRDGQGPISCVADLDGDFRPELIGGNTAYKTTGSVLGGDFDGSIWWQAEVGDGRCGVADFDDDGMAEVILVRGGNIYALNGQDGSLLATFPIPGSNDRGGAPNIADFNGDGQPDIGTAGSTRYVVVTFDGVEFTQLWQAVTEDDSSRVTGSSVFDFDGDGRSEVVYNDEKYIRIYPGVEPDCQLDPPGPLCDGIMDDSEVLFRDLNSSRTRTEYPVIADVDGDFKAEMVFSTNADISWGLDAGIEVWGDALDNWVSTRPIWNQHSYHITNVVVDGTVPLVELDSWDFPEGDPYNSYRNNVQGASDFCAPDLQLFDLQADLIVCPELVLSVDVVNLGCLGVGPGVKVSFFEETLGFLGTVETQGALPAGAKETVSLPPVPGIEPATIWATVDEDEMGVGALNECDEDNQSEPVVVCIPIG</sequence>
<dbReference type="eggNOG" id="COG1572">
    <property type="taxonomic scope" value="Bacteria"/>
</dbReference>
<dbReference type="InterPro" id="IPR045232">
    <property type="entry name" value="FAM234"/>
</dbReference>
<evidence type="ECO:0000256" key="3">
    <source>
        <dbReference type="ARBA" id="ARBA00022729"/>
    </source>
</evidence>
<evidence type="ECO:0000256" key="1">
    <source>
        <dbReference type="ARBA" id="ARBA00004167"/>
    </source>
</evidence>
<keyword evidence="8" id="KW-1185">Reference proteome</keyword>
<dbReference type="PANTHER" id="PTHR21419">
    <property type="match status" value="1"/>
</dbReference>
<evidence type="ECO:0000313" key="8">
    <source>
        <dbReference type="Proteomes" id="UP000005801"/>
    </source>
</evidence>
<dbReference type="Pfam" id="PF13517">
    <property type="entry name" value="FG-GAP_3"/>
    <property type="match status" value="1"/>
</dbReference>
<feature type="compositionally biased region" description="Low complexity" evidence="6">
    <location>
        <begin position="43"/>
        <end position="52"/>
    </location>
</feature>
<evidence type="ECO:0000313" key="7">
    <source>
        <dbReference type="EMBL" id="EDM77637.1"/>
    </source>
</evidence>
<feature type="compositionally biased region" description="Acidic residues" evidence="6">
    <location>
        <begin position="18"/>
        <end position="42"/>
    </location>
</feature>
<evidence type="ECO:0000256" key="2">
    <source>
        <dbReference type="ARBA" id="ARBA00022692"/>
    </source>
</evidence>
<dbReference type="SUPFAM" id="SSF69318">
    <property type="entry name" value="Integrin alpha N-terminal domain"/>
    <property type="match status" value="1"/>
</dbReference>